<dbReference type="InterPro" id="IPR013249">
    <property type="entry name" value="RNA_pol_sigma70_r4_t2"/>
</dbReference>
<dbReference type="Gene3D" id="1.10.1740.10">
    <property type="match status" value="1"/>
</dbReference>
<dbReference type="RefSeq" id="WP_136580106.1">
    <property type="nucleotide sequence ID" value="NZ_STFF01000010.1"/>
</dbReference>
<name>A0A4S8HH58_9BACT</name>
<dbReference type="PANTHER" id="PTHR43133:SF46">
    <property type="entry name" value="RNA POLYMERASE SIGMA-70 FACTOR ECF SUBFAMILY"/>
    <property type="match status" value="1"/>
</dbReference>
<evidence type="ECO:0000259" key="5">
    <source>
        <dbReference type="Pfam" id="PF04542"/>
    </source>
</evidence>
<evidence type="ECO:0000256" key="3">
    <source>
        <dbReference type="ARBA" id="ARBA00023082"/>
    </source>
</evidence>
<evidence type="ECO:0000259" key="6">
    <source>
        <dbReference type="Pfam" id="PF08281"/>
    </source>
</evidence>
<accession>A0A4S8HH58</accession>
<dbReference type="AlphaFoldDB" id="A0A4S8HH58"/>
<gene>
    <name evidence="7" type="ORF">FAM09_26040</name>
</gene>
<keyword evidence="8" id="KW-1185">Reference proteome</keyword>
<dbReference type="InterPro" id="IPR007627">
    <property type="entry name" value="RNA_pol_sigma70_r2"/>
</dbReference>
<proteinExistence type="inferred from homology"/>
<dbReference type="InterPro" id="IPR039425">
    <property type="entry name" value="RNA_pol_sigma-70-like"/>
</dbReference>
<dbReference type="NCBIfam" id="TIGR02937">
    <property type="entry name" value="sigma70-ECF"/>
    <property type="match status" value="1"/>
</dbReference>
<dbReference type="PANTHER" id="PTHR43133">
    <property type="entry name" value="RNA POLYMERASE ECF-TYPE SIGMA FACTO"/>
    <property type="match status" value="1"/>
</dbReference>
<dbReference type="InterPro" id="IPR014284">
    <property type="entry name" value="RNA_pol_sigma-70_dom"/>
</dbReference>
<reference evidence="7 8" key="1">
    <citation type="submission" date="2019-04" db="EMBL/GenBank/DDBJ databases">
        <title>Niastella caeni sp. nov., isolated from activated sludge.</title>
        <authorList>
            <person name="Sheng M."/>
        </authorList>
    </citation>
    <scope>NUCLEOTIDE SEQUENCE [LARGE SCALE GENOMIC DNA]</scope>
    <source>
        <strain evidence="7 8">HX-2-15</strain>
    </source>
</reference>
<dbReference type="Pfam" id="PF04542">
    <property type="entry name" value="Sigma70_r2"/>
    <property type="match status" value="1"/>
</dbReference>
<dbReference type="GO" id="GO:0006352">
    <property type="term" value="P:DNA-templated transcription initiation"/>
    <property type="evidence" value="ECO:0007669"/>
    <property type="project" value="InterPro"/>
</dbReference>
<dbReference type="InterPro" id="IPR036388">
    <property type="entry name" value="WH-like_DNA-bd_sf"/>
</dbReference>
<comment type="similarity">
    <text evidence="1">Belongs to the sigma-70 factor family. ECF subfamily.</text>
</comment>
<dbReference type="GO" id="GO:0003677">
    <property type="term" value="F:DNA binding"/>
    <property type="evidence" value="ECO:0007669"/>
    <property type="project" value="InterPro"/>
</dbReference>
<keyword evidence="3" id="KW-0731">Sigma factor</keyword>
<dbReference type="SUPFAM" id="SSF88946">
    <property type="entry name" value="Sigma2 domain of RNA polymerase sigma factors"/>
    <property type="match status" value="1"/>
</dbReference>
<dbReference type="OrthoDB" id="4864396at2"/>
<evidence type="ECO:0000256" key="2">
    <source>
        <dbReference type="ARBA" id="ARBA00023015"/>
    </source>
</evidence>
<organism evidence="7 8">
    <name type="scientific">Niastella caeni</name>
    <dbReference type="NCBI Taxonomy" id="2569763"/>
    <lineage>
        <taxon>Bacteria</taxon>
        <taxon>Pseudomonadati</taxon>
        <taxon>Bacteroidota</taxon>
        <taxon>Chitinophagia</taxon>
        <taxon>Chitinophagales</taxon>
        <taxon>Chitinophagaceae</taxon>
        <taxon>Niastella</taxon>
    </lineage>
</organism>
<evidence type="ECO:0000313" key="7">
    <source>
        <dbReference type="EMBL" id="THU32914.1"/>
    </source>
</evidence>
<dbReference type="InterPro" id="IPR013324">
    <property type="entry name" value="RNA_pol_sigma_r3/r4-like"/>
</dbReference>
<protein>
    <submittedName>
        <fullName evidence="7">Sigma-70 family RNA polymerase sigma factor</fullName>
    </submittedName>
</protein>
<dbReference type="GO" id="GO:0016987">
    <property type="term" value="F:sigma factor activity"/>
    <property type="evidence" value="ECO:0007669"/>
    <property type="project" value="UniProtKB-KW"/>
</dbReference>
<dbReference type="Pfam" id="PF08281">
    <property type="entry name" value="Sigma70_r4_2"/>
    <property type="match status" value="1"/>
</dbReference>
<sequence>MKQLTDELLNEFSQGSPHAFQTIFDSFRMRIFYFVKKLIDDRLIAEEITSDTFVKLYRLHDRFNTLNNIQAFLFITARNASLDYLKYRQRQRLNLAELQAHEEQEIDFPLFAETNIQADVLQFIYEEIEKLPQRSKTIFKLFYIEGVPVRDIANMMKISPQTVANQKHTALKLLRMKVLDRPGLLLWLLFLAGEKR</sequence>
<evidence type="ECO:0000256" key="4">
    <source>
        <dbReference type="ARBA" id="ARBA00023163"/>
    </source>
</evidence>
<dbReference type="Gene3D" id="1.10.10.10">
    <property type="entry name" value="Winged helix-like DNA-binding domain superfamily/Winged helix DNA-binding domain"/>
    <property type="match status" value="1"/>
</dbReference>
<dbReference type="Proteomes" id="UP000306918">
    <property type="component" value="Unassembled WGS sequence"/>
</dbReference>
<dbReference type="SUPFAM" id="SSF88659">
    <property type="entry name" value="Sigma3 and sigma4 domains of RNA polymerase sigma factors"/>
    <property type="match status" value="1"/>
</dbReference>
<evidence type="ECO:0000256" key="1">
    <source>
        <dbReference type="ARBA" id="ARBA00010641"/>
    </source>
</evidence>
<feature type="domain" description="RNA polymerase sigma factor 70 region 4 type 2" evidence="6">
    <location>
        <begin position="124"/>
        <end position="174"/>
    </location>
</feature>
<comment type="caution">
    <text evidence="7">The sequence shown here is derived from an EMBL/GenBank/DDBJ whole genome shotgun (WGS) entry which is preliminary data.</text>
</comment>
<dbReference type="EMBL" id="STFF01000010">
    <property type="protein sequence ID" value="THU32914.1"/>
    <property type="molecule type" value="Genomic_DNA"/>
</dbReference>
<evidence type="ECO:0000313" key="8">
    <source>
        <dbReference type="Proteomes" id="UP000306918"/>
    </source>
</evidence>
<dbReference type="InterPro" id="IPR013325">
    <property type="entry name" value="RNA_pol_sigma_r2"/>
</dbReference>
<keyword evidence="4" id="KW-0804">Transcription</keyword>
<keyword evidence="2" id="KW-0805">Transcription regulation</keyword>
<feature type="domain" description="RNA polymerase sigma-70 region 2" evidence="5">
    <location>
        <begin position="24"/>
        <end position="90"/>
    </location>
</feature>